<evidence type="ECO:0000313" key="1">
    <source>
        <dbReference type="EMBL" id="MBE1609793.1"/>
    </source>
</evidence>
<keyword evidence="2" id="KW-1185">Reference proteome</keyword>
<protein>
    <submittedName>
        <fullName evidence="1">Uncharacterized protein</fullName>
    </submittedName>
</protein>
<evidence type="ECO:0000313" key="2">
    <source>
        <dbReference type="Proteomes" id="UP000638648"/>
    </source>
</evidence>
<dbReference type="AlphaFoldDB" id="A0A927N3U4"/>
<dbReference type="EMBL" id="JADBEM010000001">
    <property type="protein sequence ID" value="MBE1609793.1"/>
    <property type="molecule type" value="Genomic_DNA"/>
</dbReference>
<comment type="caution">
    <text evidence="1">The sequence shown here is derived from an EMBL/GenBank/DDBJ whole genome shotgun (WGS) entry which is preliminary data.</text>
</comment>
<organism evidence="1 2">
    <name type="scientific">Actinopolymorpha pittospori</name>
    <dbReference type="NCBI Taxonomy" id="648752"/>
    <lineage>
        <taxon>Bacteria</taxon>
        <taxon>Bacillati</taxon>
        <taxon>Actinomycetota</taxon>
        <taxon>Actinomycetes</taxon>
        <taxon>Propionibacteriales</taxon>
        <taxon>Actinopolymorphaceae</taxon>
        <taxon>Actinopolymorpha</taxon>
    </lineage>
</organism>
<name>A0A927N3U4_9ACTN</name>
<gene>
    <name evidence="1" type="ORF">HEB94_006641</name>
</gene>
<accession>A0A927N3U4</accession>
<proteinExistence type="predicted"/>
<reference evidence="1" key="1">
    <citation type="submission" date="2020-10" db="EMBL/GenBank/DDBJ databases">
        <title>Sequencing the genomes of 1000 actinobacteria strains.</title>
        <authorList>
            <person name="Klenk H.-P."/>
        </authorList>
    </citation>
    <scope>NUCLEOTIDE SEQUENCE</scope>
    <source>
        <strain evidence="1">DSM 45354</strain>
    </source>
</reference>
<dbReference type="Proteomes" id="UP000638648">
    <property type="component" value="Unassembled WGS sequence"/>
</dbReference>
<sequence length="85" mass="9888">MIHTEEQYLTVELVDTTDGTVRHVWWHSERVSHDPPCHRAYRRERKGMLAPQYIRKTPKSLRHHARVGGGRRGGGIERLVVVARP</sequence>